<dbReference type="InterPro" id="IPR000571">
    <property type="entry name" value="Znf_CCCH"/>
</dbReference>
<evidence type="ECO:0000259" key="12">
    <source>
        <dbReference type="PROSITE" id="PS50103"/>
    </source>
</evidence>
<evidence type="ECO:0000256" key="2">
    <source>
        <dbReference type="ARBA" id="ARBA00008907"/>
    </source>
</evidence>
<dbReference type="Pfam" id="PF18345">
    <property type="entry name" value="zf_CCCH_4"/>
    <property type="match status" value="1"/>
</dbReference>
<dbReference type="PANTHER" id="PTHR23102:SF24">
    <property type="entry name" value="CLEAVAGE AND POLYADENYLATION SPECIFICITY FACTOR SUBUNIT 4"/>
    <property type="match status" value="1"/>
</dbReference>
<feature type="zinc finger region" description="C3H1-type" evidence="10">
    <location>
        <begin position="51"/>
        <end position="79"/>
    </location>
</feature>
<evidence type="ECO:0000256" key="3">
    <source>
        <dbReference type="ARBA" id="ARBA00022664"/>
    </source>
</evidence>
<dbReference type="EMBL" id="KQ964565">
    <property type="protein sequence ID" value="KXN68689.1"/>
    <property type="molecule type" value="Genomic_DNA"/>
</dbReference>
<keyword evidence="5 11" id="KW-0677">Repeat</keyword>
<keyword evidence="7 10" id="KW-0862">Zinc</keyword>
<feature type="zinc finger region" description="C3H1-type" evidence="10">
    <location>
        <begin position="109"/>
        <end position="125"/>
    </location>
</feature>
<dbReference type="AlphaFoldDB" id="A0A137P1D7"/>
<dbReference type="SUPFAM" id="SSF90229">
    <property type="entry name" value="CCCH zinc finger"/>
    <property type="match status" value="1"/>
</dbReference>
<sequence>VCKFHIRGNCTKGDFCPHKHANLTKAVVCKHWLRGLCKKGDQCEFLHEYNLKKMPECWFFTKFNECCNGDECIYLHIDPNSKIKECLWYARGYCKHGPSCRNKHVRKMVCPLYLTGFCPAGPDCE</sequence>
<feature type="domain" description="C3H1-type" evidence="12">
    <location>
        <begin position="1"/>
        <end position="20"/>
    </location>
</feature>
<dbReference type="GO" id="GO:0008270">
    <property type="term" value="F:zinc ion binding"/>
    <property type="evidence" value="ECO:0007669"/>
    <property type="project" value="UniProtKB-KW"/>
</dbReference>
<dbReference type="OrthoDB" id="1914176at2759"/>
<accession>A0A137P1D7</accession>
<feature type="domain" description="C3H1-type" evidence="12">
    <location>
        <begin position="51"/>
        <end position="79"/>
    </location>
</feature>
<dbReference type="PROSITE" id="PS50103">
    <property type="entry name" value="ZF_C3H1"/>
    <property type="match status" value="5"/>
</dbReference>
<feature type="non-terminal residue" evidence="13">
    <location>
        <position position="125"/>
    </location>
</feature>
<dbReference type="GO" id="GO:0005847">
    <property type="term" value="C:mRNA cleavage and polyadenylation specificity factor complex"/>
    <property type="evidence" value="ECO:0007669"/>
    <property type="project" value="EnsemblFungi"/>
</dbReference>
<dbReference type="GO" id="GO:0031124">
    <property type="term" value="P:mRNA 3'-end processing"/>
    <property type="evidence" value="ECO:0007669"/>
    <property type="project" value="UniProtKB-UniRule"/>
</dbReference>
<evidence type="ECO:0000256" key="1">
    <source>
        <dbReference type="ARBA" id="ARBA00004123"/>
    </source>
</evidence>
<evidence type="ECO:0000256" key="4">
    <source>
        <dbReference type="ARBA" id="ARBA00022723"/>
    </source>
</evidence>
<dbReference type="GO" id="GO:0005829">
    <property type="term" value="C:cytosol"/>
    <property type="evidence" value="ECO:0007669"/>
    <property type="project" value="EnsemblFungi"/>
</dbReference>
<dbReference type="GO" id="GO:0003723">
    <property type="term" value="F:RNA binding"/>
    <property type="evidence" value="ECO:0007669"/>
    <property type="project" value="UniProtKB-UniRule"/>
</dbReference>
<dbReference type="SMART" id="SM00356">
    <property type="entry name" value="ZnF_C3H1"/>
    <property type="match status" value="5"/>
</dbReference>
<evidence type="ECO:0000256" key="8">
    <source>
        <dbReference type="ARBA" id="ARBA00022884"/>
    </source>
</evidence>
<dbReference type="Pfam" id="PF14608">
    <property type="entry name" value="zf-CCCH_2"/>
    <property type="match status" value="2"/>
</dbReference>
<dbReference type="FunFam" id="4.10.1000.10:FF:000012">
    <property type="entry name" value="cleavage and polyadenylation specificity factor subunit 4"/>
    <property type="match status" value="1"/>
</dbReference>
<comment type="function">
    <text evidence="11">Component of the cleavage factor I (CF I) involved in pre-mRNA 3'-end processing.</text>
</comment>
<organism evidence="13 14">
    <name type="scientific">Conidiobolus coronatus (strain ATCC 28846 / CBS 209.66 / NRRL 28638)</name>
    <name type="common">Delacroixia coronata</name>
    <dbReference type="NCBI Taxonomy" id="796925"/>
    <lineage>
        <taxon>Eukaryota</taxon>
        <taxon>Fungi</taxon>
        <taxon>Fungi incertae sedis</taxon>
        <taxon>Zoopagomycota</taxon>
        <taxon>Entomophthoromycotina</taxon>
        <taxon>Entomophthoromycetes</taxon>
        <taxon>Entomophthorales</taxon>
        <taxon>Ancylistaceae</taxon>
        <taxon>Conidiobolus</taxon>
    </lineage>
</organism>
<feature type="zinc finger region" description="C3H1-type" evidence="10">
    <location>
        <begin position="80"/>
        <end position="107"/>
    </location>
</feature>
<dbReference type="Gene3D" id="4.10.1000.10">
    <property type="entry name" value="Zinc finger, CCCH-type"/>
    <property type="match status" value="2"/>
</dbReference>
<dbReference type="OMA" id="SKECLWY"/>
<dbReference type="InterPro" id="IPR036855">
    <property type="entry name" value="Znf_CCCH_sf"/>
</dbReference>
<evidence type="ECO:0000256" key="9">
    <source>
        <dbReference type="ARBA" id="ARBA00023242"/>
    </source>
</evidence>
<feature type="non-terminal residue" evidence="13">
    <location>
        <position position="1"/>
    </location>
</feature>
<dbReference type="PANTHER" id="PTHR23102">
    <property type="entry name" value="CLEAVAGE AND POLYADENYLATION SPECIFICITY FACTOR SUBUNIT 4-RELATED"/>
    <property type="match status" value="1"/>
</dbReference>
<feature type="domain" description="C3H1-type" evidence="12">
    <location>
        <begin position="23"/>
        <end position="50"/>
    </location>
</feature>
<evidence type="ECO:0000256" key="5">
    <source>
        <dbReference type="ARBA" id="ARBA00022737"/>
    </source>
</evidence>
<proteinExistence type="inferred from homology"/>
<evidence type="ECO:0000313" key="13">
    <source>
        <dbReference type="EMBL" id="KXN68689.1"/>
    </source>
</evidence>
<feature type="domain" description="C3H1-type" evidence="12">
    <location>
        <begin position="80"/>
        <end position="107"/>
    </location>
</feature>
<feature type="zinc finger region" description="C3H1-type" evidence="10">
    <location>
        <begin position="1"/>
        <end position="20"/>
    </location>
</feature>
<gene>
    <name evidence="13" type="ORF">CONCODRAFT_32882</name>
</gene>
<dbReference type="InterPro" id="IPR045348">
    <property type="entry name" value="CPSF4/Yth1"/>
</dbReference>
<keyword evidence="8 11" id="KW-0694">RNA-binding</keyword>
<keyword evidence="6 10" id="KW-0863">Zinc-finger</keyword>
<feature type="domain" description="C3H1-type" evidence="12">
    <location>
        <begin position="109"/>
        <end position="125"/>
    </location>
</feature>
<name>A0A137P1D7_CONC2</name>
<reference evidence="13 14" key="1">
    <citation type="journal article" date="2015" name="Genome Biol. Evol.">
        <title>Phylogenomic analyses indicate that early fungi evolved digesting cell walls of algal ancestors of land plants.</title>
        <authorList>
            <person name="Chang Y."/>
            <person name="Wang S."/>
            <person name="Sekimoto S."/>
            <person name="Aerts A.L."/>
            <person name="Choi C."/>
            <person name="Clum A."/>
            <person name="LaButti K.M."/>
            <person name="Lindquist E.A."/>
            <person name="Yee Ngan C."/>
            <person name="Ohm R.A."/>
            <person name="Salamov A.A."/>
            <person name="Grigoriev I.V."/>
            <person name="Spatafora J.W."/>
            <person name="Berbee M.L."/>
        </authorList>
    </citation>
    <scope>NUCLEOTIDE SEQUENCE [LARGE SCALE GENOMIC DNA]</scope>
    <source>
        <strain evidence="13 14">NRRL 28638</strain>
    </source>
</reference>
<comment type="subcellular location">
    <subcellularLocation>
        <location evidence="1 11">Nucleus</location>
    </subcellularLocation>
</comment>
<dbReference type="STRING" id="796925.A0A137P1D7"/>
<evidence type="ECO:0000256" key="11">
    <source>
        <dbReference type="RuleBase" id="RU369008"/>
    </source>
</evidence>
<feature type="zinc finger region" description="C3H1-type" evidence="10">
    <location>
        <begin position="23"/>
        <end position="50"/>
    </location>
</feature>
<evidence type="ECO:0000256" key="7">
    <source>
        <dbReference type="ARBA" id="ARBA00022833"/>
    </source>
</evidence>
<comment type="similarity">
    <text evidence="2 11">Belongs to the CPSF4/YTH1 family.</text>
</comment>
<evidence type="ECO:0000256" key="10">
    <source>
        <dbReference type="PROSITE-ProRule" id="PRU00723"/>
    </source>
</evidence>
<keyword evidence="4 10" id="KW-0479">Metal-binding</keyword>
<dbReference type="Proteomes" id="UP000070444">
    <property type="component" value="Unassembled WGS sequence"/>
</dbReference>
<protein>
    <recommendedName>
        <fullName evidence="11">mRNA 3'-end-processing protein</fullName>
    </recommendedName>
</protein>
<evidence type="ECO:0000256" key="6">
    <source>
        <dbReference type="ARBA" id="ARBA00022771"/>
    </source>
</evidence>
<keyword evidence="14" id="KW-1185">Reference proteome</keyword>
<keyword evidence="3 11" id="KW-0507">mRNA processing</keyword>
<keyword evidence="9 11" id="KW-0539">Nucleus</keyword>
<evidence type="ECO:0000313" key="14">
    <source>
        <dbReference type="Proteomes" id="UP000070444"/>
    </source>
</evidence>